<feature type="transmembrane region" description="Helical" evidence="6">
    <location>
        <begin position="1151"/>
        <end position="1171"/>
    </location>
</feature>
<dbReference type="AlphaFoldDB" id="A0A4Y3NEH6"/>
<feature type="chain" id="PRO_5021195286" description="Gram-positive cocci surface proteins LPxTG domain-containing protein" evidence="7">
    <location>
        <begin position="27"/>
        <end position="1177"/>
    </location>
</feature>
<comment type="caution">
    <text evidence="9">The sequence shown here is derived from an EMBL/GenBank/DDBJ whole genome shotgun (WGS) entry which is preliminary data.</text>
</comment>
<evidence type="ECO:0000256" key="7">
    <source>
        <dbReference type="SAM" id="SignalP"/>
    </source>
</evidence>
<dbReference type="NCBIfam" id="TIGR01167">
    <property type="entry name" value="LPXTG_anchor"/>
    <property type="match status" value="1"/>
</dbReference>
<evidence type="ECO:0000256" key="5">
    <source>
        <dbReference type="SAM" id="MobiDB-lite"/>
    </source>
</evidence>
<dbReference type="InterPro" id="IPR013783">
    <property type="entry name" value="Ig-like_fold"/>
</dbReference>
<feature type="region of interest" description="Disordered" evidence="5">
    <location>
        <begin position="1106"/>
        <end position="1142"/>
    </location>
</feature>
<evidence type="ECO:0000256" key="4">
    <source>
        <dbReference type="ARBA" id="ARBA00023088"/>
    </source>
</evidence>
<protein>
    <recommendedName>
        <fullName evidence="8">Gram-positive cocci surface proteins LPxTG domain-containing protein</fullName>
    </recommendedName>
</protein>
<feature type="compositionally biased region" description="Low complexity" evidence="5">
    <location>
        <begin position="1124"/>
        <end position="1140"/>
    </location>
</feature>
<keyword evidence="3 7" id="KW-0732">Signal</keyword>
<dbReference type="PROSITE" id="PS50847">
    <property type="entry name" value="GRAM_POS_ANCHORING"/>
    <property type="match status" value="1"/>
</dbReference>
<evidence type="ECO:0000256" key="3">
    <source>
        <dbReference type="ARBA" id="ARBA00022729"/>
    </source>
</evidence>
<keyword evidence="10" id="KW-1185">Reference proteome</keyword>
<keyword evidence="1" id="KW-0134">Cell wall</keyword>
<keyword evidence="4" id="KW-0572">Peptidoglycan-anchor</keyword>
<evidence type="ECO:0000256" key="2">
    <source>
        <dbReference type="ARBA" id="ARBA00022525"/>
    </source>
</evidence>
<organism evidence="9 10">
    <name type="scientific">Paenarthrobacter aurescens</name>
    <name type="common">Arthrobacter aurescens</name>
    <dbReference type="NCBI Taxonomy" id="43663"/>
    <lineage>
        <taxon>Bacteria</taxon>
        <taxon>Bacillati</taxon>
        <taxon>Actinomycetota</taxon>
        <taxon>Actinomycetes</taxon>
        <taxon>Micrococcales</taxon>
        <taxon>Micrococcaceae</taxon>
        <taxon>Paenarthrobacter</taxon>
    </lineage>
</organism>
<reference evidence="9 10" key="1">
    <citation type="submission" date="2019-06" db="EMBL/GenBank/DDBJ databases">
        <title>Whole genome shotgun sequence of Paenarthrobacter aurescens NBRC 12136.</title>
        <authorList>
            <person name="Hosoyama A."/>
            <person name="Uohara A."/>
            <person name="Ohji S."/>
            <person name="Ichikawa N."/>
        </authorList>
    </citation>
    <scope>NUCLEOTIDE SEQUENCE [LARGE SCALE GENOMIC DNA]</scope>
    <source>
        <strain evidence="9 10">NBRC 12136</strain>
    </source>
</reference>
<dbReference type="Gene3D" id="2.60.40.10">
    <property type="entry name" value="Immunoglobulins"/>
    <property type="match status" value="1"/>
</dbReference>
<feature type="domain" description="Gram-positive cocci surface proteins LPxTG" evidence="8">
    <location>
        <begin position="1143"/>
        <end position="1177"/>
    </location>
</feature>
<keyword evidence="6" id="KW-0812">Transmembrane</keyword>
<keyword evidence="6" id="KW-0472">Membrane</keyword>
<name>A0A4Y3NEH6_PAEAU</name>
<feature type="signal peptide" evidence="7">
    <location>
        <begin position="1"/>
        <end position="26"/>
    </location>
</feature>
<keyword evidence="2" id="KW-0964">Secreted</keyword>
<sequence>MRTPAAALAVVVGAGSLMLGVSPAMAAAGDFTISLSAPETVPLSQNYNYTATVDFTGVDASHPASGVAMTTTLPEGTTFAGLPTGTSSPVLSHSYDPATRVLSMILNETTEDLLSVVYTVSQVDNEKKYEGFPLNTVMTGTGGPSGQVTSGPVTSKVTGPHDYRAQKMATTITGSTRREVTYRFNVCSEESYLSFSAYAQKLTDVFPAGAEFASASTGLGSWDTSAWPQATWTHNERYDHTGYCLDRSNTGIWLTVRYPRDVAGWEDGQRPPVNTVTLETTDANGVVRAGKPAASQGPVFSPGGGVTTAIEKYSGGRTSAGMIARSTYVNASYLGPRDSPRAEDLVITDSGTSGGPSEEWFHHNDVTAINAVFSPVLATEDLPYTLEYQTDFSDAWQSFTPAKPTTSTNLSLTVQNTGSNSWELFGGNNTLNVPPGSTLTGWRISVAPGAESVPVGSEVRVTVGSVPVFRDVTDGVVAPDSPAGIAPGPVNNTATLKAGGLTGQASDVFSPVDSVYLTTNVSAPTVLSVGDAGTIKAGIVNQNPSETYQDAVMSVVLPCGVLYDPSKTITPVTDVVVGVEPIPAIGNGVTVDSTSRVTDAAGCEVQVVTFTFDHISPMRDPREASHRKVENTGWQYLIPVTVLAKAYNPSASSIQVESYASTGDQRFIERAHGGTAEQTVPMIGYAPFFGEDIHNFDAARTSIAKATGRISINTAGGLLLDKLSGSSETGPWSLATTVDDSAFWQIYVSNVLPNPITGANFFDRLPAVATNDDFDVVLSGAVTGAPEGAKIEYSTDATDATSGVWTTDPANATAFRVVIDVLATGEDFTLLVPTKVLGNPGFGEKASNVLVATGTYNGQSVQFATNEAAVNIAGTSALAIEKKTNGEDVKAAPGPQVLPGSDVKWSYTVTNTGDVALKDVLVVDKDSAGREVFSGKIPSLAPGASVELSAQGKAVEGQYKNTVQAAAANPLGGPDLSASDDSYYFGAVPGLKVDKLVSTHQEGPWSEAVNISPNEMVYWQLSVTNTGNTVLTDVRFDDPALGAIEPVATLAPGETVSRVIAQANVTESYINVVVASATVPGGEGPTGTDSGEVVVEQVAVVPPVPSVIQPTATPPSEIPPSEIPPTGAAPAPAVTPLPATDELPDTGATGVMVGLAGAAVLLIAGCLALVASRRRSA</sequence>
<proteinExistence type="predicted"/>
<evidence type="ECO:0000259" key="8">
    <source>
        <dbReference type="PROSITE" id="PS50847"/>
    </source>
</evidence>
<evidence type="ECO:0000256" key="1">
    <source>
        <dbReference type="ARBA" id="ARBA00022512"/>
    </source>
</evidence>
<evidence type="ECO:0000256" key="6">
    <source>
        <dbReference type="SAM" id="Phobius"/>
    </source>
</evidence>
<evidence type="ECO:0000313" key="9">
    <source>
        <dbReference type="EMBL" id="GEB19653.1"/>
    </source>
</evidence>
<gene>
    <name evidence="9" type="ORF">AAU01_24080</name>
</gene>
<dbReference type="InterPro" id="IPR019931">
    <property type="entry name" value="LPXTG_anchor"/>
</dbReference>
<dbReference type="EMBL" id="BJMD01000013">
    <property type="protein sequence ID" value="GEB19653.1"/>
    <property type="molecule type" value="Genomic_DNA"/>
</dbReference>
<dbReference type="Pfam" id="PF24346">
    <property type="entry name" value="DUF7507"/>
    <property type="match status" value="2"/>
</dbReference>
<feature type="compositionally biased region" description="Pro residues" evidence="5">
    <location>
        <begin position="1112"/>
        <end position="1123"/>
    </location>
</feature>
<dbReference type="InterPro" id="IPR055354">
    <property type="entry name" value="DUF7507"/>
</dbReference>
<evidence type="ECO:0000313" key="10">
    <source>
        <dbReference type="Proteomes" id="UP000317715"/>
    </source>
</evidence>
<feature type="region of interest" description="Disordered" evidence="5">
    <location>
        <begin position="140"/>
        <end position="160"/>
    </location>
</feature>
<dbReference type="Proteomes" id="UP000317715">
    <property type="component" value="Unassembled WGS sequence"/>
</dbReference>
<feature type="compositionally biased region" description="Polar residues" evidence="5">
    <location>
        <begin position="146"/>
        <end position="157"/>
    </location>
</feature>
<accession>A0A4Y3NEH6</accession>
<keyword evidence="6" id="KW-1133">Transmembrane helix</keyword>
<dbReference type="GO" id="GO:0005975">
    <property type="term" value="P:carbohydrate metabolic process"/>
    <property type="evidence" value="ECO:0007669"/>
    <property type="project" value="UniProtKB-ARBA"/>
</dbReference>